<comment type="subcellular location">
    <subcellularLocation>
        <location evidence="2">Cytoplasm</location>
    </subcellularLocation>
    <subcellularLocation>
        <location evidence="2">Nucleus</location>
    </subcellularLocation>
</comment>
<dbReference type="CDD" id="cd00780">
    <property type="entry name" value="NTF2"/>
    <property type="match status" value="1"/>
</dbReference>
<sequence length="136" mass="15081">MASGGGSNKAPFQSVGESFVAHYYQNFDTNRANLAPLYRDNSMLSFEGEQFMGIQPIIQKLVSLPFQKVVHQIVTCDCQPVLASQPNGILVFVSGNLVVDDSPNPMKFSQTFNLLSDPSNPNSYFVHNDLFRLNYG</sequence>
<dbReference type="InterPro" id="IPR032710">
    <property type="entry name" value="NTF2-like_dom_sf"/>
</dbReference>
<dbReference type="GO" id="GO:0005737">
    <property type="term" value="C:cytoplasm"/>
    <property type="evidence" value="ECO:0007669"/>
    <property type="project" value="UniProtKB-SubCell"/>
</dbReference>
<dbReference type="InterPro" id="IPR018222">
    <property type="entry name" value="Nuclear_transport_factor_2_euk"/>
</dbReference>
<dbReference type="Gene3D" id="3.10.450.50">
    <property type="match status" value="1"/>
</dbReference>
<dbReference type="GO" id="GO:0005635">
    <property type="term" value="C:nuclear envelope"/>
    <property type="evidence" value="ECO:0007669"/>
    <property type="project" value="UniProtKB-ARBA"/>
</dbReference>
<name>A0A7S0ZAF8_9RHOD</name>
<dbReference type="GO" id="GO:0051028">
    <property type="term" value="P:mRNA transport"/>
    <property type="evidence" value="ECO:0007669"/>
    <property type="project" value="UniProtKB-UniRule"/>
</dbReference>
<keyword evidence="2" id="KW-0813">Transport</keyword>
<dbReference type="GO" id="GO:0006606">
    <property type="term" value="P:protein import into nucleus"/>
    <property type="evidence" value="ECO:0007669"/>
    <property type="project" value="UniProtKB-ARBA"/>
</dbReference>
<dbReference type="SUPFAM" id="SSF54427">
    <property type="entry name" value="NTF2-like"/>
    <property type="match status" value="1"/>
</dbReference>
<dbReference type="FunFam" id="3.10.450.50:FF:000005">
    <property type="entry name" value="Nuclear transport factor 2"/>
    <property type="match status" value="1"/>
</dbReference>
<evidence type="ECO:0000259" key="3">
    <source>
        <dbReference type="PROSITE" id="PS50177"/>
    </source>
</evidence>
<dbReference type="InterPro" id="IPR002075">
    <property type="entry name" value="NTF2_dom"/>
</dbReference>
<proteinExistence type="predicted"/>
<feature type="domain" description="NTF2" evidence="3">
    <location>
        <begin position="15"/>
        <end position="133"/>
    </location>
</feature>
<protein>
    <recommendedName>
        <fullName evidence="2">NTF2-related export protein</fullName>
    </recommendedName>
</protein>
<comment type="function">
    <text evidence="2">Has a role in nuclear-cytoplasmic transport of proteins and mRNAs.</text>
</comment>
<dbReference type="InterPro" id="IPR045875">
    <property type="entry name" value="NTF2"/>
</dbReference>
<dbReference type="EMBL" id="HBFP01000257">
    <property type="protein sequence ID" value="CAD8815804.1"/>
    <property type="molecule type" value="Transcribed_RNA"/>
</dbReference>
<evidence type="ECO:0000313" key="4">
    <source>
        <dbReference type="EMBL" id="CAD8815804.1"/>
    </source>
</evidence>
<keyword evidence="1 2" id="KW-0963">Cytoplasm</keyword>
<evidence type="ECO:0000256" key="2">
    <source>
        <dbReference type="RuleBase" id="RU369002"/>
    </source>
</evidence>
<dbReference type="PANTHER" id="PTHR12612">
    <property type="entry name" value="NUCLEAR TRANSPORT FACTOR 2"/>
    <property type="match status" value="1"/>
</dbReference>
<accession>A0A7S0ZAF8</accession>
<dbReference type="PROSITE" id="PS50177">
    <property type="entry name" value="NTF2_DOMAIN"/>
    <property type="match status" value="1"/>
</dbReference>
<evidence type="ECO:0000256" key="1">
    <source>
        <dbReference type="ARBA" id="ARBA00022490"/>
    </source>
</evidence>
<organism evidence="4">
    <name type="scientific">Timspurckia oligopyrenoides</name>
    <dbReference type="NCBI Taxonomy" id="708627"/>
    <lineage>
        <taxon>Eukaryota</taxon>
        <taxon>Rhodophyta</taxon>
        <taxon>Bangiophyceae</taxon>
        <taxon>Porphyridiales</taxon>
        <taxon>Porphyridiaceae</taxon>
        <taxon>Timspurckia</taxon>
    </lineage>
</organism>
<keyword evidence="2" id="KW-0539">Nucleus</keyword>
<gene>
    <name evidence="4" type="ORF">TOLI1172_LOCUS192</name>
</gene>
<keyword evidence="2" id="KW-0653">Protein transport</keyword>
<reference evidence="4" key="1">
    <citation type="submission" date="2021-01" db="EMBL/GenBank/DDBJ databases">
        <authorList>
            <person name="Corre E."/>
            <person name="Pelletier E."/>
            <person name="Niang G."/>
            <person name="Scheremetjew M."/>
            <person name="Finn R."/>
            <person name="Kale V."/>
            <person name="Holt S."/>
            <person name="Cochrane G."/>
            <person name="Meng A."/>
            <person name="Brown T."/>
            <person name="Cohen L."/>
        </authorList>
    </citation>
    <scope>NUCLEOTIDE SEQUENCE</scope>
    <source>
        <strain evidence="4">CCMP3278</strain>
    </source>
</reference>
<dbReference type="Pfam" id="PF02136">
    <property type="entry name" value="NTF2"/>
    <property type="match status" value="1"/>
</dbReference>
<dbReference type="AlphaFoldDB" id="A0A7S0ZAF8"/>